<dbReference type="PANTHER" id="PTHR42732">
    <property type="entry name" value="BETA-GALACTOSIDASE"/>
    <property type="match status" value="1"/>
</dbReference>
<dbReference type="InterPro" id="IPR036156">
    <property type="entry name" value="Beta-gal/glucu_dom_sf"/>
</dbReference>
<dbReference type="InterPro" id="IPR008979">
    <property type="entry name" value="Galactose-bd-like_sf"/>
</dbReference>
<dbReference type="InterPro" id="IPR006102">
    <property type="entry name" value="Ig-like_GH2"/>
</dbReference>
<feature type="domain" description="Glycoside hydrolase family 2 catalytic" evidence="6">
    <location>
        <begin position="324"/>
        <end position="445"/>
    </location>
</feature>
<dbReference type="Pfam" id="PF18565">
    <property type="entry name" value="Glyco_hydro2_C5"/>
    <property type="match status" value="1"/>
</dbReference>
<keyword evidence="3" id="KW-0326">Glycosidase</keyword>
<dbReference type="SUPFAM" id="SSF49785">
    <property type="entry name" value="Galactose-binding domain-like"/>
    <property type="match status" value="1"/>
</dbReference>
<dbReference type="PANTHER" id="PTHR42732:SF1">
    <property type="entry name" value="BETA-MANNOSIDASE"/>
    <property type="match status" value="1"/>
</dbReference>
<feature type="coiled-coil region" evidence="4">
    <location>
        <begin position="855"/>
        <end position="882"/>
    </location>
</feature>
<feature type="domain" description="Glycoside hydrolase family 2 immunoglobulin-like beta-sandwich" evidence="5">
    <location>
        <begin position="212"/>
        <end position="316"/>
    </location>
</feature>
<dbReference type="InterPro" id="IPR051913">
    <property type="entry name" value="GH2_Domain-Containing"/>
</dbReference>
<protein>
    <submittedName>
        <fullName evidence="9">Beta-galactosidase</fullName>
    </submittedName>
</protein>
<dbReference type="Proteomes" id="UP000366872">
    <property type="component" value="Unassembled WGS sequence"/>
</dbReference>
<evidence type="ECO:0000259" key="8">
    <source>
        <dbReference type="Pfam" id="PF18565"/>
    </source>
</evidence>
<dbReference type="Gene3D" id="3.20.20.80">
    <property type="entry name" value="Glycosidases"/>
    <property type="match status" value="1"/>
</dbReference>
<dbReference type="InterPro" id="IPR006103">
    <property type="entry name" value="Glyco_hydro_2_cat"/>
</dbReference>
<dbReference type="GO" id="GO:0004553">
    <property type="term" value="F:hydrolase activity, hydrolyzing O-glycosyl compounds"/>
    <property type="evidence" value="ECO:0007669"/>
    <property type="project" value="InterPro"/>
</dbReference>
<dbReference type="SUPFAM" id="SSF51445">
    <property type="entry name" value="(Trans)glycosidases"/>
    <property type="match status" value="1"/>
</dbReference>
<dbReference type="InterPro" id="IPR017853">
    <property type="entry name" value="GH"/>
</dbReference>
<proteinExistence type="inferred from homology"/>
<gene>
    <name evidence="9" type="primary">lacZ_4</name>
    <name evidence="9" type="ORF">PDESU_00542</name>
</gene>
<dbReference type="InterPro" id="IPR006104">
    <property type="entry name" value="Glyco_hydro_2_N"/>
</dbReference>
<evidence type="ECO:0000313" key="10">
    <source>
        <dbReference type="Proteomes" id="UP000366872"/>
    </source>
</evidence>
<keyword evidence="4" id="KW-0175">Coiled coil</keyword>
<reference evidence="9 10" key="1">
    <citation type="submission" date="2019-04" db="EMBL/GenBank/DDBJ databases">
        <authorList>
            <person name="Van Vliet M D."/>
        </authorList>
    </citation>
    <scope>NUCLEOTIDE SEQUENCE [LARGE SCALE GENOMIC DNA]</scope>
    <source>
        <strain evidence="9 10">F1</strain>
    </source>
</reference>
<name>A0A6C2TWV9_PONDE</name>
<evidence type="ECO:0000256" key="4">
    <source>
        <dbReference type="SAM" id="Coils"/>
    </source>
</evidence>
<comment type="similarity">
    <text evidence="1">Belongs to the glycosyl hydrolase 2 family.</text>
</comment>
<evidence type="ECO:0000259" key="6">
    <source>
        <dbReference type="Pfam" id="PF02836"/>
    </source>
</evidence>
<dbReference type="Pfam" id="PF02836">
    <property type="entry name" value="Glyco_hydro_2_C"/>
    <property type="match status" value="1"/>
</dbReference>
<feature type="domain" description="Glycoside hydrolase family 2" evidence="8">
    <location>
        <begin position="728"/>
        <end position="814"/>
    </location>
</feature>
<dbReference type="GO" id="GO:0005975">
    <property type="term" value="P:carbohydrate metabolic process"/>
    <property type="evidence" value="ECO:0007669"/>
    <property type="project" value="InterPro"/>
</dbReference>
<dbReference type="AlphaFoldDB" id="A0A6C2TWV9"/>
<keyword evidence="10" id="KW-1185">Reference proteome</keyword>
<organism evidence="9 10">
    <name type="scientific">Pontiella desulfatans</name>
    <dbReference type="NCBI Taxonomy" id="2750659"/>
    <lineage>
        <taxon>Bacteria</taxon>
        <taxon>Pseudomonadati</taxon>
        <taxon>Kiritimatiellota</taxon>
        <taxon>Kiritimatiellia</taxon>
        <taxon>Kiritimatiellales</taxon>
        <taxon>Pontiellaceae</taxon>
        <taxon>Pontiella</taxon>
    </lineage>
</organism>
<dbReference type="InterPro" id="IPR013783">
    <property type="entry name" value="Ig-like_fold"/>
</dbReference>
<evidence type="ECO:0000256" key="2">
    <source>
        <dbReference type="ARBA" id="ARBA00022801"/>
    </source>
</evidence>
<evidence type="ECO:0000259" key="5">
    <source>
        <dbReference type="Pfam" id="PF00703"/>
    </source>
</evidence>
<accession>A0A6C2TWV9</accession>
<dbReference type="InterPro" id="IPR040605">
    <property type="entry name" value="Glyco_hydro2_dom5"/>
</dbReference>
<dbReference type="Pfam" id="PF00703">
    <property type="entry name" value="Glyco_hydro_2"/>
    <property type="match status" value="1"/>
</dbReference>
<dbReference type="SUPFAM" id="SSF49303">
    <property type="entry name" value="beta-Galactosidase/glucuronidase domain"/>
    <property type="match status" value="1"/>
</dbReference>
<evidence type="ECO:0000313" key="9">
    <source>
        <dbReference type="EMBL" id="VGO11994.1"/>
    </source>
</evidence>
<sequence>MRRIIFYLLVLTVGLRAEEFRPEFSTAGFFQTDATVREAINFNVGWRFIKHDVPGAEAAGFDDKDWAVVNLPDGMELLPLAASGGVNYQGPSWYRKHFKVDAALEGKKVMIHFEGIMGKAKIWVNGHLVKENFGGYFPVHLDVTGHLKYGQDNVIAVRADNSNDSDYPPGKPQESLDFTYFGGIYRDVWFITHNDVYVTHPLAVDKVAGGGVFVHYEDVSEKSAQVFVDVDVANDGPEQNVQVQLELKDKNGKTAASGKTELALAFQGSKKTSMAFNVEKPRLWKPDQPHLYNLFVTIKDPSGNVLDTFRNRIGIRTIEMRGPEGLFLNGKPYPQKLIGANRHQDFAHIGHALPNNLHWRDALKLRQTGMRVMRSAHYIQDPAFMDACDELGLFIVTAIPGWQFWNEKPIFMERMLKDVRNLVRLERNRPSVLLWEMIPNETHFPDEFASRSAEATAEEYPYPGCYTATDARTHRTKSQHYFDVLYANDMVPEHPDKSIFKREWGDFVDNWVDHNSISRVAKQWGEVPQIRQSMHYFSEEWVDDGQENEWPSMTMVYGSSPSMFGATLWHSFDHQRGYHPDPFWGGIMDAYRQPKFSYYLFKSLLPTSGLEHVPLVQAEPFVYIAHLMTPFSPEDVIVFTNCEEVKLTLYGKEVGVKKATAENSPVPRVPVVFENVFRHVDARNKNKKGYGKIDQEFVDGAMMKAEGLIDGKIAAEHIRWPVGRKRRLVLKVDDSEIQPVADGSDITPVVAYLVDAGGAVKRLSDEYIRFSIEGEGELVGGAEHGINPQKLLWGEAVALVRSGINPGTIRIRADVLKDGINGPDSAEIEFSTTVSAQPLLYQELPDNGQAKASVFIDESAELKKLREQLRNTQKQLQEYRLNEVGRQQQDFIQ</sequence>
<dbReference type="Gene3D" id="2.60.120.260">
    <property type="entry name" value="Galactose-binding domain-like"/>
    <property type="match status" value="1"/>
</dbReference>
<keyword evidence="2" id="KW-0378">Hydrolase</keyword>
<dbReference type="RefSeq" id="WP_136077696.1">
    <property type="nucleotide sequence ID" value="NZ_CAAHFG010000001.1"/>
</dbReference>
<evidence type="ECO:0000259" key="7">
    <source>
        <dbReference type="Pfam" id="PF02837"/>
    </source>
</evidence>
<dbReference type="EMBL" id="CAAHFG010000001">
    <property type="protein sequence ID" value="VGO11994.1"/>
    <property type="molecule type" value="Genomic_DNA"/>
</dbReference>
<evidence type="ECO:0000256" key="3">
    <source>
        <dbReference type="ARBA" id="ARBA00023295"/>
    </source>
</evidence>
<dbReference type="Gene3D" id="2.60.40.10">
    <property type="entry name" value="Immunoglobulins"/>
    <property type="match status" value="3"/>
</dbReference>
<dbReference type="Pfam" id="PF02837">
    <property type="entry name" value="Glyco_hydro_2_N"/>
    <property type="match status" value="1"/>
</dbReference>
<feature type="domain" description="Glycosyl hydrolases family 2 sugar binding" evidence="7">
    <location>
        <begin position="84"/>
        <end position="192"/>
    </location>
</feature>
<evidence type="ECO:0000256" key="1">
    <source>
        <dbReference type="ARBA" id="ARBA00007401"/>
    </source>
</evidence>